<feature type="domain" description="B box-type" evidence="12">
    <location>
        <begin position="33"/>
        <end position="76"/>
    </location>
</feature>
<dbReference type="PROSITE" id="PS50001">
    <property type="entry name" value="SH2"/>
    <property type="match status" value="1"/>
</dbReference>
<evidence type="ECO:0000256" key="3">
    <source>
        <dbReference type="ARBA" id="ARBA00022777"/>
    </source>
</evidence>
<protein>
    <recommendedName>
        <fullName evidence="9">Tyrosine-protein kinase</fullName>
        <ecNumber evidence="9">2.7.10.2</ecNumber>
    </recommendedName>
</protein>
<keyword evidence="6" id="KW-0863">Zinc-finger</keyword>
<dbReference type="GO" id="GO:0004715">
    <property type="term" value="F:non-membrane spanning protein tyrosine kinase activity"/>
    <property type="evidence" value="ECO:0007669"/>
    <property type="project" value="UniProtKB-EC"/>
</dbReference>
<dbReference type="Gene3D" id="3.30.200.20">
    <property type="entry name" value="Phosphorylase Kinase, domain 1"/>
    <property type="match status" value="1"/>
</dbReference>
<evidence type="ECO:0000259" key="10">
    <source>
        <dbReference type="PROSITE" id="PS50001"/>
    </source>
</evidence>
<dbReference type="PROSITE" id="PS50011">
    <property type="entry name" value="PROTEIN_KINASE_DOM"/>
    <property type="match status" value="1"/>
</dbReference>
<dbReference type="SUPFAM" id="SSF55550">
    <property type="entry name" value="SH2 domain"/>
    <property type="match status" value="1"/>
</dbReference>
<keyword evidence="6" id="KW-0479">Metal-binding</keyword>
<evidence type="ECO:0000256" key="9">
    <source>
        <dbReference type="RuleBase" id="RU362096"/>
    </source>
</evidence>
<comment type="similarity">
    <text evidence="9">Belongs to the protein kinase superfamily. Tyr protein kinase family.</text>
</comment>
<dbReference type="SMART" id="SM00336">
    <property type="entry name" value="BBOX"/>
    <property type="match status" value="2"/>
</dbReference>
<evidence type="ECO:0000313" key="14">
    <source>
        <dbReference type="Proteomes" id="UP000005408"/>
    </source>
</evidence>
<evidence type="ECO:0000256" key="2">
    <source>
        <dbReference type="ARBA" id="ARBA00022741"/>
    </source>
</evidence>
<dbReference type="Gene3D" id="3.30.160.60">
    <property type="entry name" value="Classic Zinc Finger"/>
    <property type="match status" value="1"/>
</dbReference>
<dbReference type="InterPro" id="IPR036860">
    <property type="entry name" value="SH2_dom_sf"/>
</dbReference>
<keyword evidence="5 9" id="KW-0829">Tyrosine-protein kinase</keyword>
<dbReference type="SUPFAM" id="SSF57845">
    <property type="entry name" value="B-box zinc-binding domain"/>
    <property type="match status" value="1"/>
</dbReference>
<reference evidence="13" key="1">
    <citation type="submission" date="2022-08" db="UniProtKB">
        <authorList>
            <consortium name="EnsemblMetazoa"/>
        </authorList>
    </citation>
    <scope>IDENTIFICATION</scope>
    <source>
        <strain evidence="13">05x7-T-G4-1.051#20</strain>
    </source>
</reference>
<dbReference type="Pfam" id="PF00017">
    <property type="entry name" value="SH2"/>
    <property type="match status" value="1"/>
</dbReference>
<evidence type="ECO:0000259" key="12">
    <source>
        <dbReference type="PROSITE" id="PS50119"/>
    </source>
</evidence>
<evidence type="ECO:0000256" key="5">
    <source>
        <dbReference type="ARBA" id="ARBA00023137"/>
    </source>
</evidence>
<dbReference type="CDD" id="cd19756">
    <property type="entry name" value="Bbox2"/>
    <property type="match status" value="1"/>
</dbReference>
<dbReference type="InterPro" id="IPR050198">
    <property type="entry name" value="Non-receptor_tyrosine_kinases"/>
</dbReference>
<evidence type="ECO:0000256" key="8">
    <source>
        <dbReference type="PROSITE-ProRule" id="PRU10141"/>
    </source>
</evidence>
<keyword evidence="3 9" id="KW-0418">Kinase</keyword>
<dbReference type="InterPro" id="IPR011009">
    <property type="entry name" value="Kinase-like_dom_sf"/>
</dbReference>
<keyword evidence="2 8" id="KW-0547">Nucleotide-binding</keyword>
<dbReference type="InterPro" id="IPR000980">
    <property type="entry name" value="SH2"/>
</dbReference>
<dbReference type="InterPro" id="IPR017441">
    <property type="entry name" value="Protein_kinase_ATP_BS"/>
</dbReference>
<name>A0A8W8P020_MAGGI</name>
<dbReference type="EC" id="2.7.10.2" evidence="9"/>
<keyword evidence="14" id="KW-1185">Reference proteome</keyword>
<dbReference type="Pfam" id="PF00643">
    <property type="entry name" value="zf-B_box"/>
    <property type="match status" value="1"/>
</dbReference>
<dbReference type="SMART" id="SM00252">
    <property type="entry name" value="SH2"/>
    <property type="match status" value="1"/>
</dbReference>
<evidence type="ECO:0000256" key="4">
    <source>
        <dbReference type="ARBA" id="ARBA00022840"/>
    </source>
</evidence>
<dbReference type="PROSITE" id="PS00107">
    <property type="entry name" value="PROTEIN_KINASE_ATP"/>
    <property type="match status" value="1"/>
</dbReference>
<dbReference type="InterPro" id="IPR001245">
    <property type="entry name" value="Ser-Thr/Tyr_kinase_cat_dom"/>
</dbReference>
<keyword evidence="7" id="KW-0727">SH2 domain</keyword>
<feature type="binding site" evidence="8">
    <location>
        <position position="351"/>
    </location>
    <ligand>
        <name>ATP</name>
        <dbReference type="ChEBI" id="CHEBI:30616"/>
    </ligand>
</feature>
<feature type="domain" description="SH2" evidence="10">
    <location>
        <begin position="218"/>
        <end position="296"/>
    </location>
</feature>
<dbReference type="Gene3D" id="1.10.510.10">
    <property type="entry name" value="Transferase(Phosphotransferase) domain 1"/>
    <property type="match status" value="1"/>
</dbReference>
<feature type="domain" description="Protein kinase" evidence="11">
    <location>
        <begin position="196"/>
        <end position="532"/>
    </location>
</feature>
<dbReference type="PANTHER" id="PTHR24418">
    <property type="entry name" value="TYROSINE-PROTEIN KINASE"/>
    <property type="match status" value="1"/>
</dbReference>
<keyword evidence="1 9" id="KW-0808">Transferase</keyword>
<dbReference type="GO" id="GO:0008270">
    <property type="term" value="F:zinc ion binding"/>
    <property type="evidence" value="ECO:0007669"/>
    <property type="project" value="UniProtKB-KW"/>
</dbReference>
<keyword evidence="4 8" id="KW-0067">ATP-binding</keyword>
<comment type="catalytic activity">
    <reaction evidence="9">
        <text>L-tyrosyl-[protein] + ATP = O-phospho-L-tyrosyl-[protein] + ADP + H(+)</text>
        <dbReference type="Rhea" id="RHEA:10596"/>
        <dbReference type="Rhea" id="RHEA-COMP:10136"/>
        <dbReference type="Rhea" id="RHEA-COMP:20101"/>
        <dbReference type="ChEBI" id="CHEBI:15378"/>
        <dbReference type="ChEBI" id="CHEBI:30616"/>
        <dbReference type="ChEBI" id="CHEBI:46858"/>
        <dbReference type="ChEBI" id="CHEBI:61978"/>
        <dbReference type="ChEBI" id="CHEBI:456216"/>
        <dbReference type="EC" id="2.7.10.2"/>
    </reaction>
</comment>
<keyword evidence="6" id="KW-0862">Zinc</keyword>
<proteinExistence type="inferred from homology"/>
<dbReference type="GO" id="GO:0005524">
    <property type="term" value="F:ATP binding"/>
    <property type="evidence" value="ECO:0007669"/>
    <property type="project" value="UniProtKB-UniRule"/>
</dbReference>
<dbReference type="EnsemblMetazoa" id="G9634.1">
    <property type="protein sequence ID" value="G9634.1:cds"/>
    <property type="gene ID" value="G9634"/>
</dbReference>
<evidence type="ECO:0000313" key="13">
    <source>
        <dbReference type="EnsemblMetazoa" id="G9634.1:cds"/>
    </source>
</evidence>
<sequence length="547" mass="62575">MKLNRHAARAFSFLVGDVVQKIRIALKKTKMAEAVVRCGVCDSVATDYCKPCLLILCEGCAKGHSFYSGQHDIVPYWEINVPTFPTICSRHKKYLCTTYCKDCKIPVCKKCSSRKNEHKKHNLISIEDLSKIKEANESLEKRNSMRPNIEMKESSADDITSTEKQISESIKMSYVDKGDIFKVFEETETPLSGNEPENIKKTGSAYVNVDFEVQELHCFHGMLPREEAERLLIEDGDFLVRESYDSETNEPCCVLSANFQDHRHSILKCPDEQKHVSKDRHDSILAKVNQFYINGKPWEDCPDNILKHPIPREQWLIKNDDVVLEMELGKGYFGVVNKGIYKPMDISVAVKTCKEAFTQKQTKMLLKEGRSLVDYDHPNIVKFIGIAAIRPPVMIVMEYVAARNCMVGDGLVVKISDFGLSRENGVHTLSDGDKRNTWKWSAPEVLLQDTYSSLSDVWSFGILMWEIYSRGKDPFSDISMSELPSKIQEGYKMPTPEGTPAACHDLMMKCWEYNPSERYHFDRIQKKFNSMISSSRYSYVELPKKVP</sequence>
<evidence type="ECO:0000256" key="6">
    <source>
        <dbReference type="PROSITE-ProRule" id="PRU00024"/>
    </source>
</evidence>
<dbReference type="Gene3D" id="3.30.505.10">
    <property type="entry name" value="SH2 domain"/>
    <property type="match status" value="1"/>
</dbReference>
<dbReference type="Pfam" id="PF07714">
    <property type="entry name" value="PK_Tyr_Ser-Thr"/>
    <property type="match status" value="1"/>
</dbReference>
<organism evidence="13 14">
    <name type="scientific">Magallana gigas</name>
    <name type="common">Pacific oyster</name>
    <name type="synonym">Crassostrea gigas</name>
    <dbReference type="NCBI Taxonomy" id="29159"/>
    <lineage>
        <taxon>Eukaryota</taxon>
        <taxon>Metazoa</taxon>
        <taxon>Spiralia</taxon>
        <taxon>Lophotrochozoa</taxon>
        <taxon>Mollusca</taxon>
        <taxon>Bivalvia</taxon>
        <taxon>Autobranchia</taxon>
        <taxon>Pteriomorphia</taxon>
        <taxon>Ostreida</taxon>
        <taxon>Ostreoidea</taxon>
        <taxon>Ostreidae</taxon>
        <taxon>Magallana</taxon>
    </lineage>
</organism>
<evidence type="ECO:0000256" key="7">
    <source>
        <dbReference type="PROSITE-ProRule" id="PRU00191"/>
    </source>
</evidence>
<dbReference type="AlphaFoldDB" id="A0A8W8P020"/>
<dbReference type="SUPFAM" id="SSF56112">
    <property type="entry name" value="Protein kinase-like (PK-like)"/>
    <property type="match status" value="1"/>
</dbReference>
<feature type="domain" description="B box-type" evidence="12">
    <location>
        <begin position="83"/>
        <end position="126"/>
    </location>
</feature>
<evidence type="ECO:0000259" key="11">
    <source>
        <dbReference type="PROSITE" id="PS50011"/>
    </source>
</evidence>
<accession>A0A8W8P020</accession>
<dbReference type="InterPro" id="IPR000719">
    <property type="entry name" value="Prot_kinase_dom"/>
</dbReference>
<dbReference type="InterPro" id="IPR000315">
    <property type="entry name" value="Znf_B-box"/>
</dbReference>
<dbReference type="Proteomes" id="UP000005408">
    <property type="component" value="Unassembled WGS sequence"/>
</dbReference>
<dbReference type="PROSITE" id="PS50119">
    <property type="entry name" value="ZF_BBOX"/>
    <property type="match status" value="2"/>
</dbReference>
<evidence type="ECO:0000256" key="1">
    <source>
        <dbReference type="ARBA" id="ARBA00022679"/>
    </source>
</evidence>